<keyword evidence="1" id="KW-0472">Membrane</keyword>
<dbReference type="Proteomes" id="UP000216752">
    <property type="component" value="Chromosome"/>
</dbReference>
<dbReference type="EMBL" id="CP155573">
    <property type="protein sequence ID" value="XFO67818.1"/>
    <property type="molecule type" value="Genomic_DNA"/>
</dbReference>
<dbReference type="RefSeq" id="WP_094605692.1">
    <property type="nucleotide sequence ID" value="NZ_CP155573.1"/>
</dbReference>
<keyword evidence="1" id="KW-0812">Transmembrane</keyword>
<dbReference type="Gene3D" id="3.40.50.360">
    <property type="match status" value="1"/>
</dbReference>
<feature type="transmembrane region" description="Helical" evidence="1">
    <location>
        <begin position="9"/>
        <end position="25"/>
    </location>
</feature>
<feature type="transmembrane region" description="Helical" evidence="1">
    <location>
        <begin position="138"/>
        <end position="159"/>
    </location>
</feature>
<dbReference type="PANTHER" id="PTHR39201">
    <property type="entry name" value="EXPORTED PROTEIN-RELATED"/>
    <property type="match status" value="1"/>
</dbReference>
<dbReference type="InterPro" id="IPR029039">
    <property type="entry name" value="Flavoprotein-like_sf"/>
</dbReference>
<sequence length="366" mass="40351">MGKNAIRKFIDVILLGLFFYEVGIMASAGRIHEILGCVFFVLLIIHNVLNKDYYMNLGRGKYSRKRIAGIVVIGVFGISVFVLGISGVAMSKHLFPNIRFLSDWNVRALHLGAAIAVLAALLFHVLMHMGRYMQGKKVYYLTGLALVMMISGIFGLPYIERWYHPVSINLQETIEGEKVDLSGNVLIVYFSRVGNTDFPEQVDAVSGASLMKENGTLYGNSQVLALMIQNAVGGDIASIQTEKNYPASYNETTKIAGDELANQSFPVLKHKLPDLAQYDTIVLVYPLWWGTLPRPVASFIKAYDFEGKTIVPIVTHGGGGAGDSVEVLRGLAKGKVTGPLNVYSSDIPLFRDDVTNYLKNFVKGYK</sequence>
<feature type="transmembrane region" description="Helical" evidence="1">
    <location>
        <begin position="108"/>
        <end position="126"/>
    </location>
</feature>
<keyword evidence="4" id="KW-1185">Reference proteome</keyword>
<feature type="transmembrane region" description="Helical" evidence="1">
    <location>
        <begin position="31"/>
        <end position="49"/>
    </location>
</feature>
<reference evidence="3" key="1">
    <citation type="submission" date="2024-05" db="EMBL/GenBank/DDBJ databases">
        <title>Isolation and characterization of Sporomusa carbonis sp. nov., a carboxydotrophic hydrogenogen in the genus of Sporomusa isolated from a charcoal burning pile.</title>
        <authorList>
            <person name="Boeer T."/>
            <person name="Rosenbaum F."/>
            <person name="Eysell L."/>
            <person name="Mueller V."/>
            <person name="Daniel R."/>
            <person name="Poehlein A."/>
        </authorList>
    </citation>
    <scope>NUCLEOTIDE SEQUENCE [LARGE SCALE GENOMIC DNA]</scope>
    <source>
        <strain evidence="3">DSM 10669</strain>
    </source>
</reference>
<dbReference type="Pfam" id="PF12682">
    <property type="entry name" value="Flavodoxin_4"/>
    <property type="match status" value="1"/>
</dbReference>
<evidence type="ECO:0000313" key="4">
    <source>
        <dbReference type="Proteomes" id="UP000216752"/>
    </source>
</evidence>
<evidence type="ECO:0000313" key="3">
    <source>
        <dbReference type="EMBL" id="XFO67818.1"/>
    </source>
</evidence>
<gene>
    <name evidence="3" type="ORF">SPSIL_040370</name>
</gene>
<name>A0ABZ3IQX5_9FIRM</name>
<proteinExistence type="predicted"/>
<keyword evidence="1" id="KW-1133">Transmembrane helix</keyword>
<dbReference type="PANTHER" id="PTHR39201:SF1">
    <property type="entry name" value="FLAVODOXIN-LIKE DOMAIN-CONTAINING PROTEIN"/>
    <property type="match status" value="1"/>
</dbReference>
<dbReference type="SUPFAM" id="SSF52218">
    <property type="entry name" value="Flavoproteins"/>
    <property type="match status" value="1"/>
</dbReference>
<feature type="domain" description="Flavodoxin-like" evidence="2">
    <location>
        <begin position="231"/>
        <end position="330"/>
    </location>
</feature>
<feature type="transmembrane region" description="Helical" evidence="1">
    <location>
        <begin position="70"/>
        <end position="88"/>
    </location>
</feature>
<protein>
    <recommendedName>
        <fullName evidence="2">Flavodoxin-like domain-containing protein</fullName>
    </recommendedName>
</protein>
<evidence type="ECO:0000259" key="2">
    <source>
        <dbReference type="Pfam" id="PF12682"/>
    </source>
</evidence>
<evidence type="ECO:0000256" key="1">
    <source>
        <dbReference type="SAM" id="Phobius"/>
    </source>
</evidence>
<dbReference type="InterPro" id="IPR008254">
    <property type="entry name" value="Flavodoxin/NO_synth"/>
</dbReference>
<accession>A0ABZ3IQX5</accession>
<organism evidence="3 4">
    <name type="scientific">Sporomusa silvacetica DSM 10669</name>
    <dbReference type="NCBI Taxonomy" id="1123289"/>
    <lineage>
        <taxon>Bacteria</taxon>
        <taxon>Bacillati</taxon>
        <taxon>Bacillota</taxon>
        <taxon>Negativicutes</taxon>
        <taxon>Selenomonadales</taxon>
        <taxon>Sporomusaceae</taxon>
        <taxon>Sporomusa</taxon>
    </lineage>
</organism>